<dbReference type="EMBL" id="CP001142">
    <property type="protein sequence ID" value="ACI65668.1"/>
    <property type="molecule type" value="Genomic_DNA"/>
</dbReference>
<gene>
    <name evidence="3" type="ORF">PHATR_44170</name>
</gene>
<feature type="compositionally biased region" description="Basic and acidic residues" evidence="1">
    <location>
        <begin position="1"/>
        <end position="17"/>
    </location>
</feature>
<evidence type="ECO:0000256" key="2">
    <source>
        <dbReference type="SAM" id="Phobius"/>
    </source>
</evidence>
<protein>
    <submittedName>
        <fullName evidence="3">Uncharacterized protein</fullName>
    </submittedName>
</protein>
<keyword evidence="2" id="KW-1133">Transmembrane helix</keyword>
<feature type="region of interest" description="Disordered" evidence="1">
    <location>
        <begin position="1"/>
        <end position="22"/>
    </location>
</feature>
<evidence type="ECO:0000256" key="1">
    <source>
        <dbReference type="SAM" id="MobiDB-lite"/>
    </source>
</evidence>
<reference evidence="4" key="2">
    <citation type="submission" date="2008-08" db="EMBL/GenBank/DDBJ databases">
        <authorList>
            <consortium name="Diatom Consortium"/>
            <person name="Grigoriev I."/>
            <person name="Grimwood J."/>
            <person name="Kuo A."/>
            <person name="Otillar R.P."/>
            <person name="Salamov A."/>
            <person name="Detter J.C."/>
            <person name="Lindquist E."/>
            <person name="Shapiro H."/>
            <person name="Lucas S."/>
            <person name="Glavina del Rio T."/>
            <person name="Pitluck S."/>
            <person name="Rokhsar D."/>
            <person name="Bowler C."/>
        </authorList>
    </citation>
    <scope>GENOME REANNOTATION</scope>
    <source>
        <strain evidence="4">CCAP 1055/1</strain>
    </source>
</reference>
<keyword evidence="2" id="KW-0812">Transmembrane</keyword>
<accession>B5Y5K3</accession>
<evidence type="ECO:0000313" key="4">
    <source>
        <dbReference type="Proteomes" id="UP000000759"/>
    </source>
</evidence>
<sequence>MTSKERRPDKHGSDMWRGDAPSATQKIKKLMEPHRAKGALWKWLMLGLGTMLGVVTMDVVRKSATIAQTTAIPVEILAPLMDTSTSSTIMSVELVPGMKELPRDFTVTDFQKQLWWGEAIRESDNQIIVETIEVAIAYCSSDLNLIYESVLSQVPNQKQATVKITVLSKCGNEADVPNFIEDPRVKLVEVIPLPNVGGCDYAYAYFVNHYVAKTTPEEAASSVVLFTEDTPRTMENFRIRPVYKGYRNITEMLRIASGGEFACGVTPDCAYSAFHDTPTLYEFRINGYARTVVQRGQSVIEDNKDFNLLRYQNLREWHEKALNWTFPNSRVTAVCYAATFMIPAWRILNLSQQPIERHVMKTLEKEMARNVSSSIEGHFSERTWAGFYSVPLDEDHTNLILDMKSKIVLRQGAYHGLLKSNRERMC</sequence>
<dbReference type="GeneID" id="7203909"/>
<evidence type="ECO:0000313" key="3">
    <source>
        <dbReference type="EMBL" id="ACI65668.1"/>
    </source>
</evidence>
<keyword evidence="2" id="KW-0472">Membrane</keyword>
<dbReference type="InParanoid" id="B5Y5K3"/>
<dbReference type="HOGENOM" id="CLU_649684_0_0_1"/>
<keyword evidence="4" id="KW-1185">Reference proteome</keyword>
<dbReference type="PaxDb" id="2850-Phatr44170"/>
<reference evidence="3 4" key="1">
    <citation type="journal article" date="2008" name="Nature">
        <title>The Phaeodactylum genome reveals the evolutionary history of diatom genomes.</title>
        <authorList>
            <person name="Bowler C."/>
            <person name="Allen A.E."/>
            <person name="Badger J.H."/>
            <person name="Grimwood J."/>
            <person name="Jabbari K."/>
            <person name="Kuo A."/>
            <person name="Maheswari U."/>
            <person name="Martens C."/>
            <person name="Maumus F."/>
            <person name="Otillar R.P."/>
            <person name="Rayko E."/>
            <person name="Salamov A."/>
            <person name="Vandepoele K."/>
            <person name="Beszteri B."/>
            <person name="Gruber A."/>
            <person name="Heijde M."/>
            <person name="Katinka M."/>
            <person name="Mock T."/>
            <person name="Valentin K."/>
            <person name="Verret F."/>
            <person name="Berges J.A."/>
            <person name="Brownlee C."/>
            <person name="Cadoret J.P."/>
            <person name="Chiovitti A."/>
            <person name="Choi C.J."/>
            <person name="Coesel S."/>
            <person name="De Martino A."/>
            <person name="Detter J.C."/>
            <person name="Durkin C."/>
            <person name="Falciatore A."/>
            <person name="Fournet J."/>
            <person name="Haruta M."/>
            <person name="Huysman M.J."/>
            <person name="Jenkins B.D."/>
            <person name="Jiroutova K."/>
            <person name="Jorgensen R.E."/>
            <person name="Joubert Y."/>
            <person name="Kaplan A."/>
            <person name="Kroger N."/>
            <person name="Kroth P.G."/>
            <person name="La Roche J."/>
            <person name="Lindquist E."/>
            <person name="Lommer M."/>
            <person name="Martin-Jezequel V."/>
            <person name="Lopez P.J."/>
            <person name="Lucas S."/>
            <person name="Mangogna M."/>
            <person name="McGinnis K."/>
            <person name="Medlin L.K."/>
            <person name="Montsant A."/>
            <person name="Oudot-Le Secq M.P."/>
            <person name="Napoli C."/>
            <person name="Obornik M."/>
            <person name="Parker M.S."/>
            <person name="Petit J.L."/>
            <person name="Porcel B.M."/>
            <person name="Poulsen N."/>
            <person name="Robison M."/>
            <person name="Rychlewski L."/>
            <person name="Rynearson T.A."/>
            <person name="Schmutz J."/>
            <person name="Shapiro H."/>
            <person name="Siaut M."/>
            <person name="Stanley M."/>
            <person name="Sussman M.R."/>
            <person name="Taylor A.R."/>
            <person name="Vardi A."/>
            <person name="von Dassow P."/>
            <person name="Vyverman W."/>
            <person name="Willis A."/>
            <person name="Wyrwicz L.S."/>
            <person name="Rokhsar D.S."/>
            <person name="Weissenbach J."/>
            <person name="Armbrust E.V."/>
            <person name="Green B.R."/>
            <person name="Van de Peer Y."/>
            <person name="Grigoriev I.V."/>
        </authorList>
    </citation>
    <scope>NUCLEOTIDE SEQUENCE [LARGE SCALE GENOMIC DNA]</scope>
    <source>
        <strain evidence="3 4">CCAP 1055/1</strain>
    </source>
</reference>
<dbReference type="AlphaFoldDB" id="B5Y5K3"/>
<dbReference type="RefSeq" id="XP_002186198.1">
    <property type="nucleotide sequence ID" value="XM_002186162.1"/>
</dbReference>
<name>B5Y5K3_PHATC</name>
<proteinExistence type="predicted"/>
<dbReference type="Proteomes" id="UP000000759">
    <property type="component" value="Chromosome 3"/>
</dbReference>
<feature type="transmembrane region" description="Helical" evidence="2">
    <location>
        <begin position="39"/>
        <end position="60"/>
    </location>
</feature>
<dbReference type="KEGG" id="pti:PHATR_44170"/>
<organism evidence="3 4">
    <name type="scientific">Phaeodactylum tricornutum (strain CCAP 1055/1)</name>
    <dbReference type="NCBI Taxonomy" id="556484"/>
    <lineage>
        <taxon>Eukaryota</taxon>
        <taxon>Sar</taxon>
        <taxon>Stramenopiles</taxon>
        <taxon>Ochrophyta</taxon>
        <taxon>Bacillariophyta</taxon>
        <taxon>Bacillariophyceae</taxon>
        <taxon>Bacillariophycidae</taxon>
        <taxon>Naviculales</taxon>
        <taxon>Phaeodactylaceae</taxon>
        <taxon>Phaeodactylum</taxon>
    </lineage>
</organism>
<dbReference type="OrthoDB" id="28755at2759"/>